<dbReference type="InterPro" id="IPR009003">
    <property type="entry name" value="Peptidase_S1_PA"/>
</dbReference>
<dbReference type="OrthoDB" id="7296822at2"/>
<evidence type="ECO:0000313" key="5">
    <source>
        <dbReference type="Proteomes" id="UP000197065"/>
    </source>
</evidence>
<dbReference type="InterPro" id="IPR036034">
    <property type="entry name" value="PDZ_sf"/>
</dbReference>
<dbReference type="GO" id="GO:0006508">
    <property type="term" value="P:proteolysis"/>
    <property type="evidence" value="ECO:0007669"/>
    <property type="project" value="UniProtKB-KW"/>
</dbReference>
<keyword evidence="2" id="KW-0378">Hydrolase</keyword>
<proteinExistence type="predicted"/>
<dbReference type="PROSITE" id="PS50106">
    <property type="entry name" value="PDZ"/>
    <property type="match status" value="1"/>
</dbReference>
<dbReference type="Gene3D" id="2.40.10.120">
    <property type="match status" value="1"/>
</dbReference>
<evidence type="ECO:0000256" key="2">
    <source>
        <dbReference type="ARBA" id="ARBA00022801"/>
    </source>
</evidence>
<dbReference type="PRINTS" id="PR00834">
    <property type="entry name" value="PROTEASES2C"/>
</dbReference>
<protein>
    <submittedName>
        <fullName evidence="4">Serine protease, S1-C subfamily, contains C-terminal PDZ domain</fullName>
    </submittedName>
</protein>
<keyword evidence="5" id="KW-1185">Reference proteome</keyword>
<name>A0A212QRS7_9PROT</name>
<dbReference type="Proteomes" id="UP000197065">
    <property type="component" value="Unassembled WGS sequence"/>
</dbReference>
<dbReference type="SMART" id="SM00228">
    <property type="entry name" value="PDZ"/>
    <property type="match status" value="1"/>
</dbReference>
<accession>A0A212QRS7</accession>
<dbReference type="PANTHER" id="PTHR43343">
    <property type="entry name" value="PEPTIDASE S12"/>
    <property type="match status" value="1"/>
</dbReference>
<organism evidence="4 5">
    <name type="scientific">Arboricoccus pini</name>
    <dbReference type="NCBI Taxonomy" id="1963835"/>
    <lineage>
        <taxon>Bacteria</taxon>
        <taxon>Pseudomonadati</taxon>
        <taxon>Pseudomonadota</taxon>
        <taxon>Alphaproteobacteria</taxon>
        <taxon>Geminicoccales</taxon>
        <taxon>Geminicoccaceae</taxon>
        <taxon>Arboricoccus</taxon>
    </lineage>
</organism>
<reference evidence="4 5" key="1">
    <citation type="submission" date="2017-06" db="EMBL/GenBank/DDBJ databases">
        <authorList>
            <person name="Kim H.J."/>
            <person name="Triplett B.A."/>
        </authorList>
    </citation>
    <scope>NUCLEOTIDE SEQUENCE [LARGE SCALE GENOMIC DNA]</scope>
    <source>
        <strain evidence="4 5">B29T1</strain>
    </source>
</reference>
<dbReference type="RefSeq" id="WP_088560576.1">
    <property type="nucleotide sequence ID" value="NZ_FYEH01000003.1"/>
</dbReference>
<dbReference type="SUPFAM" id="SSF50494">
    <property type="entry name" value="Trypsin-like serine proteases"/>
    <property type="match status" value="1"/>
</dbReference>
<gene>
    <name evidence="4" type="ORF">SAMN07250955_10387</name>
</gene>
<dbReference type="PANTHER" id="PTHR43343:SF3">
    <property type="entry name" value="PROTEASE DO-LIKE 8, CHLOROPLASTIC"/>
    <property type="match status" value="1"/>
</dbReference>
<dbReference type="Gene3D" id="2.30.42.10">
    <property type="match status" value="1"/>
</dbReference>
<dbReference type="AlphaFoldDB" id="A0A212QRS7"/>
<dbReference type="InterPro" id="IPR051201">
    <property type="entry name" value="Chloro_Bact_Ser_Proteases"/>
</dbReference>
<evidence type="ECO:0000259" key="3">
    <source>
        <dbReference type="PROSITE" id="PS50106"/>
    </source>
</evidence>
<dbReference type="Pfam" id="PF13180">
    <property type="entry name" value="PDZ_2"/>
    <property type="match status" value="1"/>
</dbReference>
<sequence length="323" mass="34395">MPEDWSIPATLQAKPEALAFDLDRTLLSVLSLRAEIPDDAYTAAMLGTERRGSAVLIDASGLVLTIGYLVSEAENVWLTSHDNKAVPAHVLGHDFDSGFGLLQTMGRLDLPPLALGSTKGLGVGSQVTLAAGGGRPAALQTRLIGKREFAGYWEYVLDEALYTAPAHPHWGGAALLDERGRLVGIGSLMIQAEAGDNKTAAGNMAVPIDLLPPILDDLRRHGRRSGPSRPWLGIFATEASDRLVVAGLAPLGPAEEAGLEQGDMILAVAGQPVSDLADLWRTTWDLGEAGVEIPLTIQRDRETITLSITSVDRDRSLKSPKLH</sequence>
<dbReference type="InterPro" id="IPR001940">
    <property type="entry name" value="Peptidase_S1C"/>
</dbReference>
<dbReference type="Pfam" id="PF13365">
    <property type="entry name" value="Trypsin_2"/>
    <property type="match status" value="1"/>
</dbReference>
<dbReference type="InterPro" id="IPR001478">
    <property type="entry name" value="PDZ"/>
</dbReference>
<dbReference type="GO" id="GO:0004252">
    <property type="term" value="F:serine-type endopeptidase activity"/>
    <property type="evidence" value="ECO:0007669"/>
    <property type="project" value="InterPro"/>
</dbReference>
<keyword evidence="1 4" id="KW-0645">Protease</keyword>
<dbReference type="EMBL" id="FYEH01000003">
    <property type="protein sequence ID" value="SNB62301.1"/>
    <property type="molecule type" value="Genomic_DNA"/>
</dbReference>
<dbReference type="SUPFAM" id="SSF50156">
    <property type="entry name" value="PDZ domain-like"/>
    <property type="match status" value="1"/>
</dbReference>
<evidence type="ECO:0000256" key="1">
    <source>
        <dbReference type="ARBA" id="ARBA00022670"/>
    </source>
</evidence>
<evidence type="ECO:0000313" key="4">
    <source>
        <dbReference type="EMBL" id="SNB62301.1"/>
    </source>
</evidence>
<feature type="domain" description="PDZ" evidence="3">
    <location>
        <begin position="215"/>
        <end position="276"/>
    </location>
</feature>